<keyword evidence="2" id="KW-1185">Reference proteome</keyword>
<organism evidence="1 2">
    <name type="scientific">Methylobacterium trifolii</name>
    <dbReference type="NCBI Taxonomy" id="1003092"/>
    <lineage>
        <taxon>Bacteria</taxon>
        <taxon>Pseudomonadati</taxon>
        <taxon>Pseudomonadota</taxon>
        <taxon>Alphaproteobacteria</taxon>
        <taxon>Hyphomicrobiales</taxon>
        <taxon>Methylobacteriaceae</taxon>
        <taxon>Methylobacterium</taxon>
    </lineage>
</organism>
<gene>
    <name evidence="1" type="ORF">MPOCJGCO_4594</name>
</gene>
<name>A0ABQ4U4S8_9HYPH</name>
<evidence type="ECO:0000313" key="2">
    <source>
        <dbReference type="Proteomes" id="UP001055057"/>
    </source>
</evidence>
<dbReference type="EMBL" id="BPRB01000328">
    <property type="protein sequence ID" value="GJE62461.1"/>
    <property type="molecule type" value="Genomic_DNA"/>
</dbReference>
<dbReference type="Gene3D" id="3.90.1720.70">
    <property type="match status" value="1"/>
</dbReference>
<comment type="caution">
    <text evidence="1">The sequence shown here is derived from an EMBL/GenBank/DDBJ whole genome shotgun (WGS) entry which is preliminary data.</text>
</comment>
<protein>
    <submittedName>
        <fullName evidence="1">Uncharacterized protein</fullName>
    </submittedName>
</protein>
<evidence type="ECO:0000313" key="1">
    <source>
        <dbReference type="EMBL" id="GJE62461.1"/>
    </source>
</evidence>
<dbReference type="Pfam" id="PF14113">
    <property type="entry name" value="Tae4"/>
    <property type="match status" value="1"/>
</dbReference>
<dbReference type="InterPro" id="IPR025562">
    <property type="entry name" value="Tae4"/>
</dbReference>
<dbReference type="Proteomes" id="UP001055057">
    <property type="component" value="Unassembled WGS sequence"/>
</dbReference>
<accession>A0ABQ4U4S8</accession>
<reference evidence="1" key="1">
    <citation type="journal article" date="2021" name="Front. Microbiol.">
        <title>Comprehensive Comparative Genomics and Phenotyping of Methylobacterium Species.</title>
        <authorList>
            <person name="Alessa O."/>
            <person name="Ogura Y."/>
            <person name="Fujitani Y."/>
            <person name="Takami H."/>
            <person name="Hayashi T."/>
            <person name="Sahin N."/>
            <person name="Tani A."/>
        </authorList>
    </citation>
    <scope>NUCLEOTIDE SEQUENCE</scope>
    <source>
        <strain evidence="1">DSM 23632</strain>
    </source>
</reference>
<dbReference type="RefSeq" id="WP_238185096.1">
    <property type="nucleotide sequence ID" value="NZ_BPRB01000328.1"/>
</dbReference>
<reference evidence="1" key="2">
    <citation type="submission" date="2021-08" db="EMBL/GenBank/DDBJ databases">
        <authorList>
            <person name="Tani A."/>
            <person name="Ola A."/>
            <person name="Ogura Y."/>
            <person name="Katsura K."/>
            <person name="Hayashi T."/>
        </authorList>
    </citation>
    <scope>NUCLEOTIDE SEQUENCE</scope>
    <source>
        <strain evidence="1">DSM 23632</strain>
    </source>
</reference>
<proteinExistence type="predicted"/>
<sequence>MVLRMNFQALVDQRPPYDQMKARIPGLSGEVCGYQMSWALNHIGETIDRFDYPTKLQLGGKVRAKKVGGANYIYSVIDFYAYLSQKYEPARRTKATDPAGITRELGGREGIICFGFRHIDLWRDKGLAASTVYKMNDLWAGCAKDGRGAFFFEVLDYGPEQAPIGRDPIKW</sequence>